<dbReference type="Pfam" id="PF00093">
    <property type="entry name" value="VWC"/>
    <property type="match status" value="2"/>
</dbReference>
<dbReference type="PROSITE" id="PS01208">
    <property type="entry name" value="VWFC_1"/>
    <property type="match status" value="1"/>
</dbReference>
<evidence type="ECO:0000256" key="1">
    <source>
        <dbReference type="PROSITE-ProRule" id="PRU00325"/>
    </source>
</evidence>
<proteinExistence type="predicted"/>
<evidence type="ECO:0000256" key="3">
    <source>
        <dbReference type="SAM" id="SignalP"/>
    </source>
</evidence>
<dbReference type="PROSITE" id="PS50184">
    <property type="entry name" value="VWFC_2"/>
    <property type="match status" value="3"/>
</dbReference>
<dbReference type="SMART" id="SM00214">
    <property type="entry name" value="VWC"/>
    <property type="match status" value="4"/>
</dbReference>
<dbReference type="InterPro" id="IPR007527">
    <property type="entry name" value="Znf_SWIM"/>
</dbReference>
<evidence type="ECO:0000313" key="6">
    <source>
        <dbReference type="EMBL" id="CAF0983163.1"/>
    </source>
</evidence>
<dbReference type="GO" id="GO:0045202">
    <property type="term" value="C:synapse"/>
    <property type="evidence" value="ECO:0007669"/>
    <property type="project" value="UniProtKB-SubCell"/>
</dbReference>
<evidence type="ECO:0000259" key="4">
    <source>
        <dbReference type="PROSITE" id="PS50184"/>
    </source>
</evidence>
<keyword evidence="1" id="KW-0863">Zinc-finger</keyword>
<feature type="domain" description="VWFC" evidence="4">
    <location>
        <begin position="134"/>
        <end position="199"/>
    </location>
</feature>
<dbReference type="Gene3D" id="6.20.200.20">
    <property type="match status" value="3"/>
</dbReference>
<dbReference type="InterPro" id="IPR001007">
    <property type="entry name" value="VWF_dom"/>
</dbReference>
<dbReference type="Proteomes" id="UP000663882">
    <property type="component" value="Unassembled WGS sequence"/>
</dbReference>
<dbReference type="GO" id="GO:0008270">
    <property type="term" value="F:zinc ion binding"/>
    <property type="evidence" value="ECO:0007669"/>
    <property type="project" value="UniProtKB-KW"/>
</dbReference>
<dbReference type="Gene3D" id="2.10.70.10">
    <property type="entry name" value="Complement Module, domain 1"/>
    <property type="match status" value="1"/>
</dbReference>
<dbReference type="AlphaFoldDB" id="A0A814FCC3"/>
<keyword evidence="3" id="KW-0732">Signal</keyword>
<dbReference type="SMART" id="SM00215">
    <property type="entry name" value="VWC_out"/>
    <property type="match status" value="2"/>
</dbReference>
<protein>
    <submittedName>
        <fullName evidence="6">Uncharacterized protein</fullName>
    </submittedName>
</protein>
<feature type="signal peptide" evidence="3">
    <location>
        <begin position="1"/>
        <end position="21"/>
    </location>
</feature>
<keyword evidence="2" id="KW-1133">Transmembrane helix</keyword>
<feature type="chain" id="PRO_5032434572" evidence="3">
    <location>
        <begin position="22"/>
        <end position="634"/>
    </location>
</feature>
<reference evidence="6" key="1">
    <citation type="submission" date="2021-02" db="EMBL/GenBank/DDBJ databases">
        <authorList>
            <person name="Nowell W R."/>
        </authorList>
    </citation>
    <scope>NUCLEOTIDE SEQUENCE</scope>
</reference>
<dbReference type="GO" id="GO:0030514">
    <property type="term" value="P:negative regulation of BMP signaling pathway"/>
    <property type="evidence" value="ECO:0007669"/>
    <property type="project" value="TreeGrafter"/>
</dbReference>
<dbReference type="GO" id="GO:0005615">
    <property type="term" value="C:extracellular space"/>
    <property type="evidence" value="ECO:0007669"/>
    <property type="project" value="TreeGrafter"/>
</dbReference>
<evidence type="ECO:0000259" key="5">
    <source>
        <dbReference type="PROSITE" id="PS50966"/>
    </source>
</evidence>
<keyword evidence="2" id="KW-0472">Membrane</keyword>
<dbReference type="EMBL" id="CAJNOO010000578">
    <property type="protein sequence ID" value="CAF0983163.1"/>
    <property type="molecule type" value="Genomic_DNA"/>
</dbReference>
<keyword evidence="1" id="KW-0479">Metal-binding</keyword>
<feature type="domain" description="SWIM-type" evidence="5">
    <location>
        <begin position="276"/>
        <end position="319"/>
    </location>
</feature>
<comment type="caution">
    <text evidence="6">The sequence shown here is derived from an EMBL/GenBank/DDBJ whole genome shotgun (WGS) entry which is preliminary data.</text>
</comment>
<feature type="domain" description="VWFC" evidence="4">
    <location>
        <begin position="26"/>
        <end position="87"/>
    </location>
</feature>
<dbReference type="GO" id="GO:0032281">
    <property type="term" value="C:AMPA glutamate receptor complex"/>
    <property type="evidence" value="ECO:0007669"/>
    <property type="project" value="TreeGrafter"/>
</dbReference>
<gene>
    <name evidence="6" type="ORF">RFH988_LOCUS13249</name>
</gene>
<evidence type="ECO:0000313" key="7">
    <source>
        <dbReference type="Proteomes" id="UP000663882"/>
    </source>
</evidence>
<evidence type="ECO:0000256" key="2">
    <source>
        <dbReference type="SAM" id="Phobius"/>
    </source>
</evidence>
<feature type="domain" description="VWFC" evidence="4">
    <location>
        <begin position="201"/>
        <end position="263"/>
    </location>
</feature>
<accession>A0A814FCC3</accession>
<dbReference type="PROSITE" id="PS50966">
    <property type="entry name" value="ZF_SWIM"/>
    <property type="match status" value="1"/>
</dbReference>
<dbReference type="PANTHER" id="PTHR46252:SF3">
    <property type="entry name" value="KIELIN_CHORDIN-LIKE PROTEIN"/>
    <property type="match status" value="1"/>
</dbReference>
<name>A0A814FCC3_9BILA</name>
<keyword evidence="1" id="KW-0862">Zinc</keyword>
<keyword evidence="2" id="KW-0812">Transmembrane</keyword>
<sequence length="634" mass="72106">MLSQFLIGFILVFTSFNIIQTIEFGCEYNSTTYTIDTEWTLSESCQTCKCLSNKIIICRNRTCQMPKDCQMGEQLTLKAGSCCPTCSTIRRSCLYDGTAILHNTIFYPKSCLQCRCRDGQLFCDDICHQSILQNKCSFDNELYQINTIWSPLPCTICQCMAISLNQNVSSVCYIKQCPPITSCLGTLEFIPGQCCPVCQTSICHDNNGLIYQNGDVWTKDNVCTHCTCRNGSIICSKETCPILQCKSNEKVIRLPNSCCAICSNRHMCRFYGNNGYQIHYEHDLWYTSACQYCTCRRHNRVVCKSIQCEHQFCLEHEIQESRSDSCCVSCRQPKQCDLNACQYCTCRRHNRVVCKSIQCEHQFCLEHEIQESRSDSCCVSCRQPKQCDLNGYILKEGSYRQIDNCTLCTCTPESQPKCYSNCKQNGYSVIELQTSSLHRNHTITVTDSLATIIAYSKSGTIIPSSQTRSLLFQFSSSIITKSNAAVLLGIIHNSTGQISYRLIIIDFDSTINNTRINYSLSDELRLWMPSAVSTQRTIKSSITIIEDDKNTDQIILIILIIILSLVCLILILIIIFLCYRRKQKTIEKNIYKNTCKQQGSSLSIVEKFHAPDLTTKVILLTHFHTHEKELGTDV</sequence>
<dbReference type="PANTHER" id="PTHR46252">
    <property type="entry name" value="BRORIN FAMILY MEMBER"/>
    <property type="match status" value="1"/>
</dbReference>
<feature type="transmembrane region" description="Helical" evidence="2">
    <location>
        <begin position="554"/>
        <end position="579"/>
    </location>
</feature>
<dbReference type="SUPFAM" id="SSF57603">
    <property type="entry name" value="FnI-like domain"/>
    <property type="match status" value="4"/>
</dbReference>
<dbReference type="InterPro" id="IPR042979">
    <property type="entry name" value="VWC2/VWC2L"/>
</dbReference>
<dbReference type="OrthoDB" id="430044at2759"/>
<organism evidence="6 7">
    <name type="scientific">Rotaria sordida</name>
    <dbReference type="NCBI Taxonomy" id="392033"/>
    <lineage>
        <taxon>Eukaryota</taxon>
        <taxon>Metazoa</taxon>
        <taxon>Spiralia</taxon>
        <taxon>Gnathifera</taxon>
        <taxon>Rotifera</taxon>
        <taxon>Eurotatoria</taxon>
        <taxon>Bdelloidea</taxon>
        <taxon>Philodinida</taxon>
        <taxon>Philodinidae</taxon>
        <taxon>Rotaria</taxon>
    </lineage>
</organism>